<dbReference type="Proteomes" id="UP000654075">
    <property type="component" value="Unassembled WGS sequence"/>
</dbReference>
<sequence length="190" mass="21436">ARELVPVPPQTERYERFARMVIVVDYKRTTVVKKLLATVNSNNVGAMNLESGQARALAAVELTEKQKDDQNLDILTGFIVMDRNTRIIVVEGLRDGAMKKVVEVVGTVSTKKLKVLFNQELGFSKRLYTDFNLVLKQVKLRQPTLQGLTQRPDLCLPGRGEEEVTRGLNQLMEMKRAERLPTVLMALCLP</sequence>
<dbReference type="EMBL" id="CAJNNV010027887">
    <property type="protein sequence ID" value="CAE8622067.1"/>
    <property type="molecule type" value="Genomic_DNA"/>
</dbReference>
<gene>
    <name evidence="1" type="ORF">PGLA1383_LOCUS39578</name>
</gene>
<name>A0A813G7B5_POLGL</name>
<dbReference type="PANTHER" id="PTHR33667:SF7">
    <property type="entry name" value="RIKEN CDNA 1810020O05 GENE"/>
    <property type="match status" value="1"/>
</dbReference>
<feature type="non-terminal residue" evidence="1">
    <location>
        <position position="190"/>
    </location>
</feature>
<proteinExistence type="predicted"/>
<feature type="non-terminal residue" evidence="1">
    <location>
        <position position="1"/>
    </location>
</feature>
<accession>A0A813G7B5</accession>
<reference evidence="1" key="1">
    <citation type="submission" date="2021-02" db="EMBL/GenBank/DDBJ databases">
        <authorList>
            <person name="Dougan E. K."/>
            <person name="Rhodes N."/>
            <person name="Thang M."/>
            <person name="Chan C."/>
        </authorList>
    </citation>
    <scope>NUCLEOTIDE SEQUENCE</scope>
</reference>
<comment type="caution">
    <text evidence="1">The sequence shown here is derived from an EMBL/GenBank/DDBJ whole genome shotgun (WGS) entry which is preliminary data.</text>
</comment>
<protein>
    <submittedName>
        <fullName evidence="1">Uncharacterized protein</fullName>
    </submittedName>
</protein>
<evidence type="ECO:0000313" key="1">
    <source>
        <dbReference type="EMBL" id="CAE8622067.1"/>
    </source>
</evidence>
<evidence type="ECO:0000313" key="2">
    <source>
        <dbReference type="Proteomes" id="UP000654075"/>
    </source>
</evidence>
<organism evidence="1 2">
    <name type="scientific">Polarella glacialis</name>
    <name type="common">Dinoflagellate</name>
    <dbReference type="NCBI Taxonomy" id="89957"/>
    <lineage>
        <taxon>Eukaryota</taxon>
        <taxon>Sar</taxon>
        <taxon>Alveolata</taxon>
        <taxon>Dinophyceae</taxon>
        <taxon>Suessiales</taxon>
        <taxon>Suessiaceae</taxon>
        <taxon>Polarella</taxon>
    </lineage>
</organism>
<dbReference type="OrthoDB" id="312583at2759"/>
<dbReference type="AlphaFoldDB" id="A0A813G7B5"/>
<dbReference type="PANTHER" id="PTHR33667">
    <property type="entry name" value="SI:DKEY-57N24.6"/>
    <property type="match status" value="1"/>
</dbReference>
<keyword evidence="2" id="KW-1185">Reference proteome</keyword>